<reference evidence="2 3" key="1">
    <citation type="submission" date="2021-04" db="EMBL/GenBank/DDBJ databases">
        <title>The genome sequence of Ideonella sp. 3Y2.</title>
        <authorList>
            <person name="Liu Y."/>
        </authorList>
    </citation>
    <scope>NUCLEOTIDE SEQUENCE [LARGE SCALE GENOMIC DNA]</scope>
    <source>
        <strain evidence="2 3">3Y2</strain>
    </source>
</reference>
<dbReference type="RefSeq" id="WP_210854126.1">
    <property type="nucleotide sequence ID" value="NZ_JAGQDD010000007.1"/>
</dbReference>
<evidence type="ECO:0000256" key="1">
    <source>
        <dbReference type="SAM" id="SignalP"/>
    </source>
</evidence>
<accession>A0A941BBQ8</accession>
<name>A0A941BBQ8_9BURK</name>
<sequence length="484" mass="50695">MTRTLIALAASLACFSALAATGPSTTTTPYLVPTAAGVELTSVLTVGDTADNGYQMVGIPDGMGVVDNRDGTFTLFMNHELGNTLGSVRAHGSVGAFVSQWRIRASDLKVLEGRDMVQSGADVMMFDGSTWVSGTAAFGRLCSANLAPVSAFYNPASGKGYKGSIFMNGEEAGAEGRAFAWVGAKGKSPAQVWQLPDLGRASWENQVANPVAQDKTVVVGTDDTSTNGQVYVYVGDKQSSGSAIERAGLVGGKLYAVKANGNQSEDASDLPFGASADGRFTLVEVTASARGTGAALNSATIAAGGTNFMRPEDAAWNPRDPQALFLATTASITGRSRIWELRFDDLSQPELGGTIRVAGDGNNGFKMADNLTVDQRSGHVIFQEDVGNDARLGKVWGLNPATGALVELAAHDADRFVTGGSNFLTQDEESSGVIDVSDVLKKNGYDTKAHRYYLLVTQAHYGIPGELVEGGQLQLMKVPSALVK</sequence>
<keyword evidence="3" id="KW-1185">Reference proteome</keyword>
<evidence type="ECO:0000313" key="3">
    <source>
        <dbReference type="Proteomes" id="UP000676246"/>
    </source>
</evidence>
<keyword evidence="1" id="KW-0732">Signal</keyword>
<feature type="chain" id="PRO_5037298172" evidence="1">
    <location>
        <begin position="20"/>
        <end position="484"/>
    </location>
</feature>
<protein>
    <submittedName>
        <fullName evidence="2">DUF839 domain-containing protein</fullName>
    </submittedName>
</protein>
<comment type="caution">
    <text evidence="2">The sequence shown here is derived from an EMBL/GenBank/DDBJ whole genome shotgun (WGS) entry which is preliminary data.</text>
</comment>
<dbReference type="EMBL" id="JAGQDD010000007">
    <property type="protein sequence ID" value="MBQ0931140.1"/>
    <property type="molecule type" value="Genomic_DNA"/>
</dbReference>
<dbReference type="AlphaFoldDB" id="A0A941BBQ8"/>
<evidence type="ECO:0000313" key="2">
    <source>
        <dbReference type="EMBL" id="MBQ0931140.1"/>
    </source>
</evidence>
<organism evidence="2 3">
    <name type="scientific">Ideonella alba</name>
    <dbReference type="NCBI Taxonomy" id="2824118"/>
    <lineage>
        <taxon>Bacteria</taxon>
        <taxon>Pseudomonadati</taxon>
        <taxon>Pseudomonadota</taxon>
        <taxon>Betaproteobacteria</taxon>
        <taxon>Burkholderiales</taxon>
        <taxon>Sphaerotilaceae</taxon>
        <taxon>Ideonella</taxon>
    </lineage>
</organism>
<dbReference type="Proteomes" id="UP000676246">
    <property type="component" value="Unassembled WGS sequence"/>
</dbReference>
<proteinExistence type="predicted"/>
<feature type="signal peptide" evidence="1">
    <location>
        <begin position="1"/>
        <end position="19"/>
    </location>
</feature>
<gene>
    <name evidence="2" type="ORF">KAK03_11645</name>
</gene>